<dbReference type="KEGG" id="pmak:PMPD1_2464"/>
<organism evidence="2 3">
    <name type="scientific">Paramixta manurensis</name>
    <dbReference type="NCBI Taxonomy" id="2740817"/>
    <lineage>
        <taxon>Bacteria</taxon>
        <taxon>Pseudomonadati</taxon>
        <taxon>Pseudomonadota</taxon>
        <taxon>Gammaproteobacteria</taxon>
        <taxon>Enterobacterales</taxon>
        <taxon>Erwiniaceae</taxon>
        <taxon>Paramixta</taxon>
    </lineage>
</organism>
<dbReference type="AlphaFoldDB" id="A0A6M8U9I7"/>
<protein>
    <recommendedName>
        <fullName evidence="1">Phage tail protein C-terminal domain-containing protein</fullName>
    </recommendedName>
</protein>
<reference evidence="2 3" key="1">
    <citation type="submission" date="2020-06" db="EMBL/GenBank/DDBJ databases">
        <title>Genome sequence of Paramixta manurensis strain PD-1.</title>
        <authorList>
            <person name="Lee C.W."/>
            <person name="Kim J."/>
        </authorList>
    </citation>
    <scope>NUCLEOTIDE SEQUENCE [LARGE SCALE GENOMIC DNA]</scope>
    <source>
        <strain evidence="2 3">PD-1</strain>
    </source>
</reference>
<sequence>MGELGVVEADEGTDGNIIVRLYKRKYILNDDGEIERTKGDPIDVPENSWIDIRLNMPPKDGN</sequence>
<feature type="domain" description="Phage tail protein C-terminal" evidence="1">
    <location>
        <begin position="7"/>
        <end position="57"/>
    </location>
</feature>
<accession>A0A6M8U9I7</accession>
<evidence type="ECO:0000313" key="2">
    <source>
        <dbReference type="EMBL" id="QKJ87406.1"/>
    </source>
</evidence>
<dbReference type="Proteomes" id="UP000505325">
    <property type="component" value="Chromosome"/>
</dbReference>
<name>A0A6M8U9I7_9GAMM</name>
<evidence type="ECO:0000313" key="3">
    <source>
        <dbReference type="Proteomes" id="UP000505325"/>
    </source>
</evidence>
<gene>
    <name evidence="2" type="ORF">PMPD1_2464</name>
</gene>
<evidence type="ECO:0000259" key="1">
    <source>
        <dbReference type="Pfam" id="PF25670"/>
    </source>
</evidence>
<dbReference type="Pfam" id="PF25670">
    <property type="entry name" value="Phage_tail_C_2"/>
    <property type="match status" value="1"/>
</dbReference>
<dbReference type="EMBL" id="CP054212">
    <property type="protein sequence ID" value="QKJ87406.1"/>
    <property type="molecule type" value="Genomic_DNA"/>
</dbReference>
<keyword evidence="3" id="KW-1185">Reference proteome</keyword>
<proteinExistence type="predicted"/>
<dbReference type="InterPro" id="IPR058008">
    <property type="entry name" value="Gp26_C"/>
</dbReference>